<comment type="caution">
    <text evidence="1">The sequence shown here is derived from an EMBL/GenBank/DDBJ whole genome shotgun (WGS) entry which is preliminary data.</text>
</comment>
<feature type="non-terminal residue" evidence="1">
    <location>
        <position position="69"/>
    </location>
</feature>
<dbReference type="AlphaFoldDB" id="A0AAV7L2Q3"/>
<feature type="non-terminal residue" evidence="1">
    <location>
        <position position="1"/>
    </location>
</feature>
<keyword evidence="2" id="KW-1185">Reference proteome</keyword>
<sequence length="69" mass="8235">PLPTLYSRWQNQGDIWRSSGHHPWDSDGQESGYFPFHCPVSRQSRDWRSLNRCRLVYARRAPNVPFKAY</sequence>
<reference evidence="1" key="1">
    <citation type="journal article" date="2022" name="bioRxiv">
        <title>Sequencing and chromosome-scale assembly of the giantPleurodeles waltlgenome.</title>
        <authorList>
            <person name="Brown T."/>
            <person name="Elewa A."/>
            <person name="Iarovenko S."/>
            <person name="Subramanian E."/>
            <person name="Araus A.J."/>
            <person name="Petzold A."/>
            <person name="Susuki M."/>
            <person name="Suzuki K.-i.T."/>
            <person name="Hayashi T."/>
            <person name="Toyoda A."/>
            <person name="Oliveira C."/>
            <person name="Osipova E."/>
            <person name="Leigh N.D."/>
            <person name="Simon A."/>
            <person name="Yun M.H."/>
        </authorList>
    </citation>
    <scope>NUCLEOTIDE SEQUENCE</scope>
    <source>
        <strain evidence="1">20211129_DDA</strain>
        <tissue evidence="1">Liver</tissue>
    </source>
</reference>
<organism evidence="1 2">
    <name type="scientific">Pleurodeles waltl</name>
    <name type="common">Iberian ribbed newt</name>
    <dbReference type="NCBI Taxonomy" id="8319"/>
    <lineage>
        <taxon>Eukaryota</taxon>
        <taxon>Metazoa</taxon>
        <taxon>Chordata</taxon>
        <taxon>Craniata</taxon>
        <taxon>Vertebrata</taxon>
        <taxon>Euteleostomi</taxon>
        <taxon>Amphibia</taxon>
        <taxon>Batrachia</taxon>
        <taxon>Caudata</taxon>
        <taxon>Salamandroidea</taxon>
        <taxon>Salamandridae</taxon>
        <taxon>Pleurodelinae</taxon>
        <taxon>Pleurodeles</taxon>
    </lineage>
</organism>
<proteinExistence type="predicted"/>
<evidence type="ECO:0000313" key="2">
    <source>
        <dbReference type="Proteomes" id="UP001066276"/>
    </source>
</evidence>
<accession>A0AAV7L2Q3</accession>
<protein>
    <submittedName>
        <fullName evidence="1">Uncharacterized protein</fullName>
    </submittedName>
</protein>
<evidence type="ECO:0000313" key="1">
    <source>
        <dbReference type="EMBL" id="KAJ1085951.1"/>
    </source>
</evidence>
<gene>
    <name evidence="1" type="ORF">NDU88_006075</name>
</gene>
<name>A0AAV7L2Q3_PLEWA</name>
<dbReference type="Proteomes" id="UP001066276">
    <property type="component" value="Chromosome 12"/>
</dbReference>
<dbReference type="EMBL" id="JANPWB010000016">
    <property type="protein sequence ID" value="KAJ1085951.1"/>
    <property type="molecule type" value="Genomic_DNA"/>
</dbReference>